<evidence type="ECO:0000313" key="2">
    <source>
        <dbReference type="Proteomes" id="UP000015102"/>
    </source>
</evidence>
<name>T1H0J5_MEGSC</name>
<keyword evidence="2" id="KW-1185">Reference proteome</keyword>
<dbReference type="EMBL" id="CAQQ02379591">
    <property type="status" value="NOT_ANNOTATED_CDS"/>
    <property type="molecule type" value="Genomic_DNA"/>
</dbReference>
<dbReference type="EMBL" id="CAQQ02379592">
    <property type="status" value="NOT_ANNOTATED_CDS"/>
    <property type="molecule type" value="Genomic_DNA"/>
</dbReference>
<reference evidence="1" key="2">
    <citation type="submission" date="2015-06" db="UniProtKB">
        <authorList>
            <consortium name="EnsemblMetazoa"/>
        </authorList>
    </citation>
    <scope>IDENTIFICATION</scope>
</reference>
<organism evidence="1 2">
    <name type="scientific">Megaselia scalaris</name>
    <name type="common">Humpbacked fly</name>
    <name type="synonym">Phora scalaris</name>
    <dbReference type="NCBI Taxonomy" id="36166"/>
    <lineage>
        <taxon>Eukaryota</taxon>
        <taxon>Metazoa</taxon>
        <taxon>Ecdysozoa</taxon>
        <taxon>Arthropoda</taxon>
        <taxon>Hexapoda</taxon>
        <taxon>Insecta</taxon>
        <taxon>Pterygota</taxon>
        <taxon>Neoptera</taxon>
        <taxon>Endopterygota</taxon>
        <taxon>Diptera</taxon>
        <taxon>Brachycera</taxon>
        <taxon>Muscomorpha</taxon>
        <taxon>Platypezoidea</taxon>
        <taxon>Phoridae</taxon>
        <taxon>Megaseliini</taxon>
        <taxon>Megaselia</taxon>
    </lineage>
</organism>
<dbReference type="EnsemblMetazoa" id="MESCA009674-RA">
    <property type="protein sequence ID" value="MESCA009674-PA"/>
    <property type="gene ID" value="MESCA009674"/>
</dbReference>
<dbReference type="HOGENOM" id="CLU_2815345_0_0_1"/>
<proteinExistence type="predicted"/>
<evidence type="ECO:0000313" key="1">
    <source>
        <dbReference type="EnsemblMetazoa" id="MESCA009674-PA"/>
    </source>
</evidence>
<protein>
    <submittedName>
        <fullName evidence="1">Uncharacterized protein</fullName>
    </submittedName>
</protein>
<dbReference type="Proteomes" id="UP000015102">
    <property type="component" value="Unassembled WGS sequence"/>
</dbReference>
<dbReference type="AlphaFoldDB" id="T1H0J5"/>
<accession>T1H0J5</accession>
<reference evidence="2" key="1">
    <citation type="submission" date="2013-02" db="EMBL/GenBank/DDBJ databases">
        <authorList>
            <person name="Hughes D."/>
        </authorList>
    </citation>
    <scope>NUCLEOTIDE SEQUENCE</scope>
    <source>
        <strain>Durham</strain>
        <strain evidence="2">NC isolate 2 -- Noor lab</strain>
    </source>
</reference>
<sequence>MKLVYVNNYFNIEKSFGFTVIKPLDLNNHGGNLALNILNMGIISTSAKEKYYLSDEGNWKKCCPEES</sequence>